<dbReference type="EMBL" id="NCKW01015624">
    <property type="protein sequence ID" value="POM62235.1"/>
    <property type="molecule type" value="Genomic_DNA"/>
</dbReference>
<accession>A0A2P4X9L2</accession>
<feature type="chain" id="PRO_5015180948" description="Secreted protein" evidence="1">
    <location>
        <begin position="17"/>
        <end position="76"/>
    </location>
</feature>
<name>A0A2P4X9L2_9STRA</name>
<dbReference type="AlphaFoldDB" id="A0A2P4X9L2"/>
<organism evidence="2 3">
    <name type="scientific">Phytophthora palmivora</name>
    <dbReference type="NCBI Taxonomy" id="4796"/>
    <lineage>
        <taxon>Eukaryota</taxon>
        <taxon>Sar</taxon>
        <taxon>Stramenopiles</taxon>
        <taxon>Oomycota</taxon>
        <taxon>Peronosporomycetes</taxon>
        <taxon>Peronosporales</taxon>
        <taxon>Peronosporaceae</taxon>
        <taxon>Phytophthora</taxon>
    </lineage>
</organism>
<dbReference type="Proteomes" id="UP000237271">
    <property type="component" value="Unassembled WGS sequence"/>
</dbReference>
<keyword evidence="1" id="KW-0732">Signal</keyword>
<evidence type="ECO:0008006" key="4">
    <source>
        <dbReference type="Google" id="ProtNLM"/>
    </source>
</evidence>
<gene>
    <name evidence="2" type="ORF">PHPALM_28636</name>
</gene>
<evidence type="ECO:0000313" key="3">
    <source>
        <dbReference type="Proteomes" id="UP000237271"/>
    </source>
</evidence>
<feature type="signal peptide" evidence="1">
    <location>
        <begin position="1"/>
        <end position="16"/>
    </location>
</feature>
<evidence type="ECO:0000313" key="2">
    <source>
        <dbReference type="EMBL" id="POM62235.1"/>
    </source>
</evidence>
<protein>
    <recommendedName>
        <fullName evidence="4">Secreted protein</fullName>
    </recommendedName>
</protein>
<proteinExistence type="predicted"/>
<reference evidence="2 3" key="1">
    <citation type="journal article" date="2017" name="Genome Biol. Evol.">
        <title>Phytophthora megakarya and P. palmivora, closely related causal agents of cacao black pod rot, underwent increases in genome sizes and gene numbers by different mechanisms.</title>
        <authorList>
            <person name="Ali S.S."/>
            <person name="Shao J."/>
            <person name="Lary D.J."/>
            <person name="Kronmiller B."/>
            <person name="Shen D."/>
            <person name="Strem M.D."/>
            <person name="Amoako-Attah I."/>
            <person name="Akrofi A.Y."/>
            <person name="Begoude B.A."/>
            <person name="Ten Hoopen G.M."/>
            <person name="Coulibaly K."/>
            <person name="Kebe B.I."/>
            <person name="Melnick R.L."/>
            <person name="Guiltinan M.J."/>
            <person name="Tyler B.M."/>
            <person name="Meinhardt L.W."/>
            <person name="Bailey B.A."/>
        </authorList>
    </citation>
    <scope>NUCLEOTIDE SEQUENCE [LARGE SCALE GENOMIC DNA]</scope>
    <source>
        <strain evidence="3">sbr112.9</strain>
    </source>
</reference>
<sequence>MRLLPLVLTTVAAFVAINDMMKQKLKKEEAAEVEVGGVEEEEAVVEEVEAVEEVEGVVEVEDVGPPLEQEFDTIDQ</sequence>
<comment type="caution">
    <text evidence="2">The sequence shown here is derived from an EMBL/GenBank/DDBJ whole genome shotgun (WGS) entry which is preliminary data.</text>
</comment>
<keyword evidence="3" id="KW-1185">Reference proteome</keyword>
<evidence type="ECO:0000256" key="1">
    <source>
        <dbReference type="SAM" id="SignalP"/>
    </source>
</evidence>